<dbReference type="GO" id="GO:0003700">
    <property type="term" value="F:DNA-binding transcription factor activity"/>
    <property type="evidence" value="ECO:0007669"/>
    <property type="project" value="InterPro"/>
</dbReference>
<keyword evidence="3 8" id="KW-0238">DNA-binding</keyword>
<dbReference type="GO" id="GO:0005634">
    <property type="term" value="C:nucleus"/>
    <property type="evidence" value="ECO:0007669"/>
    <property type="project" value="UniProtKB-SubCell"/>
</dbReference>
<keyword evidence="6" id="KW-0413">Isomerase</keyword>
<keyword evidence="2" id="KW-0805">Transcription regulation</keyword>
<evidence type="ECO:0000256" key="1">
    <source>
        <dbReference type="ARBA" id="ARBA00022432"/>
    </source>
</evidence>
<comment type="caution">
    <text evidence="8">Lacks conserved residue(s) required for the propagation of feature annotation.</text>
</comment>
<dbReference type="InterPro" id="IPR001672">
    <property type="entry name" value="G6P_Isomerase"/>
</dbReference>
<dbReference type="SUPFAM" id="SSF49417">
    <property type="entry name" value="p53-like transcription factors"/>
    <property type="match status" value="1"/>
</dbReference>
<comment type="subcellular location">
    <subcellularLocation>
        <location evidence="8">Nucleus</location>
    </subcellularLocation>
</comment>
<evidence type="ECO:0000256" key="3">
    <source>
        <dbReference type="ARBA" id="ARBA00023125"/>
    </source>
</evidence>
<dbReference type="GO" id="GO:0003677">
    <property type="term" value="F:DNA binding"/>
    <property type="evidence" value="ECO:0007669"/>
    <property type="project" value="UniProtKB-UniRule"/>
</dbReference>
<reference evidence="10" key="1">
    <citation type="submission" date="2023-07" db="EMBL/GenBank/DDBJ databases">
        <title>Chromosome-level genome assembly of Artemia franciscana.</title>
        <authorList>
            <person name="Jo E."/>
        </authorList>
    </citation>
    <scope>NUCLEOTIDE SEQUENCE</scope>
    <source>
        <tissue evidence="10">Whole body</tissue>
    </source>
</reference>
<dbReference type="Gene3D" id="3.40.50.10490">
    <property type="entry name" value="Glucose-6-phosphate isomerase like protein, domain 1"/>
    <property type="match status" value="1"/>
</dbReference>
<dbReference type="GO" id="GO:0045893">
    <property type="term" value="P:positive regulation of DNA-templated transcription"/>
    <property type="evidence" value="ECO:0007669"/>
    <property type="project" value="InterPro"/>
</dbReference>
<dbReference type="GO" id="GO:0004347">
    <property type="term" value="F:glucose-6-phosphate isomerase activity"/>
    <property type="evidence" value="ECO:0007669"/>
    <property type="project" value="InterPro"/>
</dbReference>
<dbReference type="GO" id="GO:0006357">
    <property type="term" value="P:regulation of transcription by RNA polymerase II"/>
    <property type="evidence" value="ECO:0007669"/>
    <property type="project" value="UniProtKB-ARBA"/>
</dbReference>
<sequence>MILLKESTMALSLVIDVKIVLNSMHRYHLRVQLVKLKLGQTHPPKAFEGEDYRAYLFPETTFTDVTAYQNQLIEQFLHVALRNRSNSPIHIDGKDVMPDVNGVLNHMKEFLNQAIHGQWVGYTSKRITDVVNVGIGGSDLGPLMVTEALKAYAVGPQVHFVSNIDGTHLATTLAKVNPETTLFIIASKTFTTQETTTNANSAKAWFLEKAKDRTAVSAGFNCEKLFNVKLILDKF</sequence>
<dbReference type="PANTHER" id="PTHR11469:SF1">
    <property type="entry name" value="GLUCOSE-6-PHOSPHATE ISOMERASE"/>
    <property type="match status" value="1"/>
</dbReference>
<dbReference type="Pfam" id="PF00907">
    <property type="entry name" value="T-box"/>
    <property type="match status" value="1"/>
</dbReference>
<dbReference type="PRINTS" id="PR00937">
    <property type="entry name" value="TBOX"/>
</dbReference>
<evidence type="ECO:0000256" key="5">
    <source>
        <dbReference type="ARBA" id="ARBA00023163"/>
    </source>
</evidence>
<keyword evidence="4" id="KW-0324">Glycolysis</keyword>
<protein>
    <recommendedName>
        <fullName evidence="9">T-box domain-containing protein</fullName>
    </recommendedName>
</protein>
<dbReference type="GO" id="GO:0048029">
    <property type="term" value="F:monosaccharide binding"/>
    <property type="evidence" value="ECO:0007669"/>
    <property type="project" value="TreeGrafter"/>
</dbReference>
<evidence type="ECO:0000256" key="2">
    <source>
        <dbReference type="ARBA" id="ARBA00023015"/>
    </source>
</evidence>
<accession>A0AA88H461</accession>
<dbReference type="InterPro" id="IPR046360">
    <property type="entry name" value="T-box_DNA-bd"/>
</dbReference>
<evidence type="ECO:0000259" key="9">
    <source>
        <dbReference type="PROSITE" id="PS50252"/>
    </source>
</evidence>
<evidence type="ECO:0000256" key="8">
    <source>
        <dbReference type="PROSITE-ProRule" id="PRU00201"/>
    </source>
</evidence>
<gene>
    <name evidence="10" type="ORF">QYM36_018410</name>
</gene>
<keyword evidence="11" id="KW-1185">Reference proteome</keyword>
<dbReference type="GO" id="GO:0051156">
    <property type="term" value="P:glucose 6-phosphate metabolic process"/>
    <property type="evidence" value="ECO:0007669"/>
    <property type="project" value="TreeGrafter"/>
</dbReference>
<keyword evidence="1" id="KW-0312">Gluconeogenesis</keyword>
<dbReference type="AlphaFoldDB" id="A0AA88H461"/>
<dbReference type="Gene3D" id="2.60.40.820">
    <property type="entry name" value="Transcription factor, T-box"/>
    <property type="match status" value="1"/>
</dbReference>
<evidence type="ECO:0000313" key="11">
    <source>
        <dbReference type="Proteomes" id="UP001187531"/>
    </source>
</evidence>
<dbReference type="InterPro" id="IPR046348">
    <property type="entry name" value="SIS_dom_sf"/>
</dbReference>
<comment type="caution">
    <text evidence="10">The sequence shown here is derived from an EMBL/GenBank/DDBJ whole genome shotgun (WGS) entry which is preliminary data.</text>
</comment>
<keyword evidence="7 8" id="KW-0539">Nucleus</keyword>
<evidence type="ECO:0000256" key="7">
    <source>
        <dbReference type="ARBA" id="ARBA00023242"/>
    </source>
</evidence>
<proteinExistence type="predicted"/>
<dbReference type="Proteomes" id="UP001187531">
    <property type="component" value="Unassembled WGS sequence"/>
</dbReference>
<dbReference type="GO" id="GO:0097367">
    <property type="term" value="F:carbohydrate derivative binding"/>
    <property type="evidence" value="ECO:0007669"/>
    <property type="project" value="InterPro"/>
</dbReference>
<organism evidence="10 11">
    <name type="scientific">Artemia franciscana</name>
    <name type="common">Brine shrimp</name>
    <name type="synonym">Artemia sanfranciscana</name>
    <dbReference type="NCBI Taxonomy" id="6661"/>
    <lineage>
        <taxon>Eukaryota</taxon>
        <taxon>Metazoa</taxon>
        <taxon>Ecdysozoa</taxon>
        <taxon>Arthropoda</taxon>
        <taxon>Crustacea</taxon>
        <taxon>Branchiopoda</taxon>
        <taxon>Anostraca</taxon>
        <taxon>Artemiidae</taxon>
        <taxon>Artemia</taxon>
    </lineage>
</organism>
<dbReference type="EMBL" id="JAVRJZ010000124">
    <property type="protein sequence ID" value="KAK2703009.1"/>
    <property type="molecule type" value="Genomic_DNA"/>
</dbReference>
<evidence type="ECO:0000256" key="6">
    <source>
        <dbReference type="ARBA" id="ARBA00023235"/>
    </source>
</evidence>
<dbReference type="SUPFAM" id="SSF53697">
    <property type="entry name" value="SIS domain"/>
    <property type="match status" value="1"/>
</dbReference>
<evidence type="ECO:0000313" key="10">
    <source>
        <dbReference type="EMBL" id="KAK2703009.1"/>
    </source>
</evidence>
<feature type="domain" description="T-box" evidence="9">
    <location>
        <begin position="19"/>
        <end position="76"/>
    </location>
</feature>
<dbReference type="PROSITE" id="PS51463">
    <property type="entry name" value="P_GLUCOSE_ISOMERASE_3"/>
    <property type="match status" value="1"/>
</dbReference>
<dbReference type="CDD" id="cd05015">
    <property type="entry name" value="SIS_PGI_1"/>
    <property type="match status" value="1"/>
</dbReference>
<dbReference type="GO" id="GO:0006094">
    <property type="term" value="P:gluconeogenesis"/>
    <property type="evidence" value="ECO:0007669"/>
    <property type="project" value="UniProtKB-KW"/>
</dbReference>
<dbReference type="Pfam" id="PF00342">
    <property type="entry name" value="PGI"/>
    <property type="match status" value="1"/>
</dbReference>
<name>A0AA88H461_ARTSF</name>
<keyword evidence="5" id="KW-0804">Transcription</keyword>
<dbReference type="InterPro" id="IPR008967">
    <property type="entry name" value="p53-like_TF_DNA-bd_sf"/>
</dbReference>
<dbReference type="InterPro" id="IPR035476">
    <property type="entry name" value="SIS_PGI_1"/>
</dbReference>
<dbReference type="GO" id="GO:0006096">
    <property type="term" value="P:glycolytic process"/>
    <property type="evidence" value="ECO:0007669"/>
    <property type="project" value="UniProtKB-KW"/>
</dbReference>
<dbReference type="PANTHER" id="PTHR11469">
    <property type="entry name" value="GLUCOSE-6-PHOSPHATE ISOMERASE"/>
    <property type="match status" value="1"/>
</dbReference>
<dbReference type="GO" id="GO:0005829">
    <property type="term" value="C:cytosol"/>
    <property type="evidence" value="ECO:0007669"/>
    <property type="project" value="TreeGrafter"/>
</dbReference>
<dbReference type="InterPro" id="IPR036960">
    <property type="entry name" value="T-box_sf"/>
</dbReference>
<evidence type="ECO:0000256" key="4">
    <source>
        <dbReference type="ARBA" id="ARBA00023152"/>
    </source>
</evidence>
<dbReference type="PROSITE" id="PS50252">
    <property type="entry name" value="TBOX_3"/>
    <property type="match status" value="1"/>
</dbReference>